<keyword evidence="1" id="KW-0479">Metal-binding</keyword>
<proteinExistence type="predicted"/>
<evidence type="ECO:0000256" key="1">
    <source>
        <dbReference type="PROSITE-ProRule" id="PRU00042"/>
    </source>
</evidence>
<gene>
    <name evidence="4" type="ORF">ALECFALPRED_000116</name>
</gene>
<dbReference type="InterPro" id="IPR013087">
    <property type="entry name" value="Znf_C2H2_type"/>
</dbReference>
<feature type="domain" description="C2H2-type" evidence="3">
    <location>
        <begin position="35"/>
        <end position="62"/>
    </location>
</feature>
<dbReference type="EMBL" id="CAJPDR010000001">
    <property type="protein sequence ID" value="CAF9903056.1"/>
    <property type="molecule type" value="Genomic_DNA"/>
</dbReference>
<evidence type="ECO:0000313" key="4">
    <source>
        <dbReference type="EMBL" id="CAF9903056.1"/>
    </source>
</evidence>
<keyword evidence="1" id="KW-0863">Zinc-finger</keyword>
<dbReference type="OrthoDB" id="5369278at2759"/>
<feature type="region of interest" description="Disordered" evidence="2">
    <location>
        <begin position="199"/>
        <end position="229"/>
    </location>
</feature>
<keyword evidence="1" id="KW-0862">Zinc</keyword>
<reference evidence="4" key="1">
    <citation type="submission" date="2021-03" db="EMBL/GenBank/DDBJ databases">
        <authorList>
            <person name="Tagirdzhanova G."/>
        </authorList>
    </citation>
    <scope>NUCLEOTIDE SEQUENCE</scope>
</reference>
<keyword evidence="5" id="KW-1185">Reference proteome</keyword>
<name>A0A8H3E9U8_9LECA</name>
<dbReference type="GO" id="GO:0008270">
    <property type="term" value="F:zinc ion binding"/>
    <property type="evidence" value="ECO:0007669"/>
    <property type="project" value="UniProtKB-KW"/>
</dbReference>
<protein>
    <recommendedName>
        <fullName evidence="3">C2H2-type domain-containing protein</fullName>
    </recommendedName>
</protein>
<evidence type="ECO:0000259" key="3">
    <source>
        <dbReference type="PROSITE" id="PS50157"/>
    </source>
</evidence>
<sequence length="414" mass="46942">MAPTQSTSPCLNTRSATLRNGVIQQSLDAGVRKHFQCIICNKMHGSRAVLSRHFKSHTTRPEELSPFTHPSCWDQTNLTAYPPSKQDTWDLSVDLDVFRTLPVKKQRAIENKIRYAIAGVENKKQLQQKEERMRLRLLHWWFRANEESLRARMEFGPEGLFPRKGEDKLPDNGLGIYVDGFTAEEDSLLELAIAPPISQLEPLPPPTAPTTQADQLASNPDQAAPSVSAQTGWFDDDFDRSLGGSVIADFELASTRPLTSLPLLWCMSNSFVHFVKAHGENPTCAVALKRAVEVYLSDIDASQNLVDRLNLRFDHENMGKYDSPDQYGEDERWIVLLKNEGRFRKDRAFIWRLLEKATNDYFYDYDESELPVALGAQHSCDAVKVVVRATRAFARVLGDAHTSAYIKEYWTGRI</sequence>
<dbReference type="AlphaFoldDB" id="A0A8H3E9U8"/>
<accession>A0A8H3E9U8</accession>
<dbReference type="PROSITE" id="PS50157">
    <property type="entry name" value="ZINC_FINGER_C2H2_2"/>
    <property type="match status" value="1"/>
</dbReference>
<dbReference type="Proteomes" id="UP000664203">
    <property type="component" value="Unassembled WGS sequence"/>
</dbReference>
<evidence type="ECO:0000313" key="5">
    <source>
        <dbReference type="Proteomes" id="UP000664203"/>
    </source>
</evidence>
<feature type="compositionally biased region" description="Polar residues" evidence="2">
    <location>
        <begin position="218"/>
        <end position="229"/>
    </location>
</feature>
<comment type="caution">
    <text evidence="4">The sequence shown here is derived from an EMBL/GenBank/DDBJ whole genome shotgun (WGS) entry which is preliminary data.</text>
</comment>
<organism evidence="4 5">
    <name type="scientific">Alectoria fallacina</name>
    <dbReference type="NCBI Taxonomy" id="1903189"/>
    <lineage>
        <taxon>Eukaryota</taxon>
        <taxon>Fungi</taxon>
        <taxon>Dikarya</taxon>
        <taxon>Ascomycota</taxon>
        <taxon>Pezizomycotina</taxon>
        <taxon>Lecanoromycetes</taxon>
        <taxon>OSLEUM clade</taxon>
        <taxon>Lecanoromycetidae</taxon>
        <taxon>Lecanorales</taxon>
        <taxon>Lecanorineae</taxon>
        <taxon>Parmeliaceae</taxon>
        <taxon>Alectoria</taxon>
    </lineage>
</organism>
<evidence type="ECO:0000256" key="2">
    <source>
        <dbReference type="SAM" id="MobiDB-lite"/>
    </source>
</evidence>